<dbReference type="AlphaFoldDB" id="A0ABC9HFS5"/>
<feature type="compositionally biased region" description="Pro residues" evidence="1">
    <location>
        <begin position="194"/>
        <end position="203"/>
    </location>
</feature>
<name>A0ABC9HFS5_FASHE</name>
<dbReference type="PANTHER" id="PTHR38681">
    <property type="entry name" value="RETROVIRUS-RELATED POL POLYPROTEIN FROM TRANSPOSON 412-LIKE PROTEIN-RELATED"/>
    <property type="match status" value="1"/>
</dbReference>
<proteinExistence type="predicted"/>
<gene>
    <name evidence="2" type="ORF">FHB240107_LOCUS4247</name>
</gene>
<evidence type="ECO:0000313" key="3">
    <source>
        <dbReference type="Proteomes" id="UP001189180"/>
    </source>
</evidence>
<keyword evidence="3" id="KW-1185">Reference proteome</keyword>
<accession>A0ABC9HFS5</accession>
<feature type="region of interest" description="Disordered" evidence="1">
    <location>
        <begin position="160"/>
        <end position="215"/>
    </location>
</feature>
<dbReference type="Proteomes" id="UP001189180">
    <property type="component" value="Unassembled WGS sequence"/>
</dbReference>
<sequence>MVERLHRQHKAALISQPNPNNCSDNLPLVLLGLRSSVKDDLHSTSAELVFGITICLPGEYVQPSTDANPNPSQFVQQLEDRMSHLRPIPNRSSSTHVFVHNDLYTSPFVFIRNDTVRKPLTPPYDGPFKVLSSTDKYLVVQKADKPDTVSIDRLKLAYFDTPPSPATPTLSPSTETPPTLPVDDSPSIITPDTTPHPPAPPQQQPTLVTRRSGRNVRHPFRFQDFVS</sequence>
<organism evidence="2 3">
    <name type="scientific">Fasciola hepatica</name>
    <name type="common">Liver fluke</name>
    <dbReference type="NCBI Taxonomy" id="6192"/>
    <lineage>
        <taxon>Eukaryota</taxon>
        <taxon>Metazoa</taxon>
        <taxon>Spiralia</taxon>
        <taxon>Lophotrochozoa</taxon>
        <taxon>Platyhelminthes</taxon>
        <taxon>Trematoda</taxon>
        <taxon>Digenea</taxon>
        <taxon>Plagiorchiida</taxon>
        <taxon>Echinostomata</taxon>
        <taxon>Echinostomatoidea</taxon>
        <taxon>Fasciolidae</taxon>
        <taxon>Fasciola</taxon>
    </lineage>
</organism>
<dbReference type="EMBL" id="CANUEZ050000191">
    <property type="protein sequence ID" value="CAM0511896.1"/>
    <property type="molecule type" value="Genomic_DNA"/>
</dbReference>
<feature type="compositionally biased region" description="Low complexity" evidence="1">
    <location>
        <begin position="167"/>
        <end position="193"/>
    </location>
</feature>
<protein>
    <submittedName>
        <fullName evidence="2">Uncharacterized protein</fullName>
    </submittedName>
</protein>
<reference evidence="2 3" key="1">
    <citation type="submission" date="2024-08" db="EMBL/GenBank/DDBJ databases">
        <authorList>
            <person name="Paterson S."/>
        </authorList>
    </citation>
    <scope>NUCLEOTIDE SEQUENCE [LARGE SCALE GENOMIC DNA]</scope>
</reference>
<comment type="caution">
    <text evidence="2">The sequence shown here is derived from an EMBL/GenBank/DDBJ whole genome shotgun (WGS) entry which is preliminary data.</text>
</comment>
<dbReference type="PANTHER" id="PTHR38681:SF1">
    <property type="entry name" value="RETROVIRUS-RELATED POL POLYPROTEIN FROM TRANSPOSON 412-LIKE PROTEIN"/>
    <property type="match status" value="1"/>
</dbReference>
<evidence type="ECO:0000256" key="1">
    <source>
        <dbReference type="SAM" id="MobiDB-lite"/>
    </source>
</evidence>
<evidence type="ECO:0000313" key="2">
    <source>
        <dbReference type="EMBL" id="CAM0511896.1"/>
    </source>
</evidence>